<dbReference type="EMBL" id="BPLR01019754">
    <property type="protein sequence ID" value="GIX71451.1"/>
    <property type="molecule type" value="Genomic_DNA"/>
</dbReference>
<proteinExistence type="predicted"/>
<reference evidence="2 3" key="1">
    <citation type="submission" date="2021-06" db="EMBL/GenBank/DDBJ databases">
        <title>Caerostris extrusa draft genome.</title>
        <authorList>
            <person name="Kono N."/>
            <person name="Arakawa K."/>
        </authorList>
    </citation>
    <scope>NUCLEOTIDE SEQUENCE [LARGE SCALE GENOMIC DNA]</scope>
</reference>
<dbReference type="AlphaFoldDB" id="A0AAV4MHF5"/>
<evidence type="ECO:0000256" key="1">
    <source>
        <dbReference type="SAM" id="MobiDB-lite"/>
    </source>
</evidence>
<dbReference type="Proteomes" id="UP001054945">
    <property type="component" value="Unassembled WGS sequence"/>
</dbReference>
<feature type="region of interest" description="Disordered" evidence="1">
    <location>
        <begin position="1"/>
        <end position="65"/>
    </location>
</feature>
<keyword evidence="3" id="KW-1185">Reference proteome</keyword>
<gene>
    <name evidence="2" type="ORF">CEXT_229561</name>
</gene>
<protein>
    <submittedName>
        <fullName evidence="2">Uncharacterized protein</fullName>
    </submittedName>
</protein>
<organism evidence="2 3">
    <name type="scientific">Caerostris extrusa</name>
    <name type="common">Bark spider</name>
    <name type="synonym">Caerostris bankana</name>
    <dbReference type="NCBI Taxonomy" id="172846"/>
    <lineage>
        <taxon>Eukaryota</taxon>
        <taxon>Metazoa</taxon>
        <taxon>Ecdysozoa</taxon>
        <taxon>Arthropoda</taxon>
        <taxon>Chelicerata</taxon>
        <taxon>Arachnida</taxon>
        <taxon>Araneae</taxon>
        <taxon>Araneomorphae</taxon>
        <taxon>Entelegynae</taxon>
        <taxon>Araneoidea</taxon>
        <taxon>Araneidae</taxon>
        <taxon>Caerostris</taxon>
    </lineage>
</organism>
<name>A0AAV4MHF5_CAEEX</name>
<evidence type="ECO:0000313" key="2">
    <source>
        <dbReference type="EMBL" id="GIX71451.1"/>
    </source>
</evidence>
<accession>A0AAV4MHF5</accession>
<comment type="caution">
    <text evidence="2">The sequence shown here is derived from an EMBL/GenBank/DDBJ whole genome shotgun (WGS) entry which is preliminary data.</text>
</comment>
<evidence type="ECO:0000313" key="3">
    <source>
        <dbReference type="Proteomes" id="UP001054945"/>
    </source>
</evidence>
<feature type="compositionally biased region" description="Low complexity" evidence="1">
    <location>
        <begin position="14"/>
        <end position="24"/>
    </location>
</feature>
<sequence length="182" mass="20657">MNGAIPIIPIKGQPLHSSPHSHPLTSDDSEREEAIFNESCRTDHTNQGTDDPHPTPTPADDIPREEGGWLTVLGIILSAGRRRLVLRSLLQHRHVPHALPPHNCIFSFCLRLSLARPFARSLTPSSWTTPVASCAPHPFFLLVFTRHHTLFFSSIEKIFFVEPRIGGYRIKMDKNDMYIFKY</sequence>